<dbReference type="Proteomes" id="UP001303046">
    <property type="component" value="Unassembled WGS sequence"/>
</dbReference>
<reference evidence="2 3" key="1">
    <citation type="submission" date="2023-08" db="EMBL/GenBank/DDBJ databases">
        <title>A Necator americanus chromosomal reference genome.</title>
        <authorList>
            <person name="Ilik V."/>
            <person name="Petrzelkova K.J."/>
            <person name="Pardy F."/>
            <person name="Fuh T."/>
            <person name="Niatou-Singa F.S."/>
            <person name="Gouil Q."/>
            <person name="Baker L."/>
            <person name="Ritchie M.E."/>
            <person name="Jex A.R."/>
            <person name="Gazzola D."/>
            <person name="Li H."/>
            <person name="Toshio Fujiwara R."/>
            <person name="Zhan B."/>
            <person name="Aroian R.V."/>
            <person name="Pafco B."/>
            <person name="Schwarz E.M."/>
        </authorList>
    </citation>
    <scope>NUCLEOTIDE SEQUENCE [LARGE SCALE GENOMIC DNA]</scope>
    <source>
        <strain evidence="2 3">Aroian</strain>
        <tissue evidence="2">Whole animal</tissue>
    </source>
</reference>
<dbReference type="InterPro" id="IPR045055">
    <property type="entry name" value="DNA2/NAM7-like"/>
</dbReference>
<comment type="caution">
    <text evidence="2">The sequence shown here is derived from an EMBL/GenBank/DDBJ whole genome shotgun (WGS) entry which is preliminary data.</text>
</comment>
<keyword evidence="3" id="KW-1185">Reference proteome</keyword>
<dbReference type="Pfam" id="PF13086">
    <property type="entry name" value="AAA_11"/>
    <property type="match status" value="1"/>
</dbReference>
<dbReference type="Gene3D" id="3.40.50.300">
    <property type="entry name" value="P-loop containing nucleotide triphosphate hydrolases"/>
    <property type="match status" value="1"/>
</dbReference>
<evidence type="ECO:0000259" key="1">
    <source>
        <dbReference type="Pfam" id="PF13086"/>
    </source>
</evidence>
<evidence type="ECO:0000313" key="2">
    <source>
        <dbReference type="EMBL" id="KAK6740375.1"/>
    </source>
</evidence>
<evidence type="ECO:0000313" key="3">
    <source>
        <dbReference type="Proteomes" id="UP001303046"/>
    </source>
</evidence>
<organism evidence="2 3">
    <name type="scientific">Necator americanus</name>
    <name type="common">Human hookworm</name>
    <dbReference type="NCBI Taxonomy" id="51031"/>
    <lineage>
        <taxon>Eukaryota</taxon>
        <taxon>Metazoa</taxon>
        <taxon>Ecdysozoa</taxon>
        <taxon>Nematoda</taxon>
        <taxon>Chromadorea</taxon>
        <taxon>Rhabditida</taxon>
        <taxon>Rhabditina</taxon>
        <taxon>Rhabditomorpha</taxon>
        <taxon>Strongyloidea</taxon>
        <taxon>Ancylostomatidae</taxon>
        <taxon>Bunostominae</taxon>
        <taxon>Necator</taxon>
    </lineage>
</organism>
<dbReference type="InterPro" id="IPR041677">
    <property type="entry name" value="DNA2/NAM7_AAA_11"/>
</dbReference>
<dbReference type="PANTHER" id="PTHR10887">
    <property type="entry name" value="DNA2/NAM7 HELICASE FAMILY"/>
    <property type="match status" value="1"/>
</dbReference>
<accession>A0ABR1CQN7</accession>
<dbReference type="InterPro" id="IPR027417">
    <property type="entry name" value="P-loop_NTPase"/>
</dbReference>
<feature type="domain" description="DNA2/NAM7 helicase helicase" evidence="1">
    <location>
        <begin position="151"/>
        <end position="221"/>
    </location>
</feature>
<proteinExistence type="predicted"/>
<sequence length="307" mass="35211">MDEDGTIVKDRSYQIADPQSYFIAYRYVLVALKVKHCVLEVERFPIPFERYIVYGKCDVRKPFYMRIDENVEDIVEDLEIRKYYENIRQGARAKIAKSKTAYDSDLEEELDTSLTKKKVGVINAYELERVKIEGKIYELDKLDEEYKPSTLDNSQRNALIKAITNEIAIIQGPPGTGKTFIGAEIASVILQNRSRWGITEPMLVIAFTNSAVDQFVENTQAIELKALHRATSSVDASAITRPTGLLTRLYLPEEERTLRRAYLPHIRLAKVRIFGLNVAIPHKRNRKGAAVGSEWRFLRRELPSEAQ</sequence>
<protein>
    <recommendedName>
        <fullName evidence="1">DNA2/NAM7 helicase helicase domain-containing protein</fullName>
    </recommendedName>
</protein>
<dbReference type="PANTHER" id="PTHR10887:SF341">
    <property type="entry name" value="NFX1-TYPE ZINC FINGER-CONTAINING PROTEIN 1"/>
    <property type="match status" value="1"/>
</dbReference>
<gene>
    <name evidence="2" type="primary">Necator_chrIII.g9454</name>
    <name evidence="2" type="ORF">RB195_008689</name>
</gene>
<dbReference type="EMBL" id="JAVFWL010000003">
    <property type="protein sequence ID" value="KAK6740375.1"/>
    <property type="molecule type" value="Genomic_DNA"/>
</dbReference>
<dbReference type="SUPFAM" id="SSF52540">
    <property type="entry name" value="P-loop containing nucleoside triphosphate hydrolases"/>
    <property type="match status" value="1"/>
</dbReference>
<name>A0ABR1CQN7_NECAM</name>